<dbReference type="OrthoDB" id="9816424at2"/>
<accession>A0A0J6VED7</accession>
<evidence type="ECO:0000313" key="2">
    <source>
        <dbReference type="Proteomes" id="UP000035955"/>
    </source>
</evidence>
<dbReference type="AlphaFoldDB" id="A0A0J6VED7"/>
<proteinExistence type="predicted"/>
<reference evidence="1 2" key="1">
    <citation type="submission" date="2015-03" db="EMBL/GenBank/DDBJ databases">
        <title>Genome sequencing of Methylobacterium variabile DSM 16961.</title>
        <authorList>
            <person name="Chaudhry V."/>
            <person name="Patil P.B."/>
        </authorList>
    </citation>
    <scope>NUCLEOTIDE SEQUENCE [LARGE SCALE GENOMIC DNA]</scope>
    <source>
        <strain evidence="1 2">DSM 16961</strain>
    </source>
</reference>
<organism evidence="1 2">
    <name type="scientific">Methylobacterium variabile</name>
    <dbReference type="NCBI Taxonomy" id="298794"/>
    <lineage>
        <taxon>Bacteria</taxon>
        <taxon>Pseudomonadati</taxon>
        <taxon>Pseudomonadota</taxon>
        <taxon>Alphaproteobacteria</taxon>
        <taxon>Hyphomicrobiales</taxon>
        <taxon>Methylobacteriaceae</taxon>
        <taxon>Methylobacterium</taxon>
    </lineage>
</organism>
<protein>
    <recommendedName>
        <fullName evidence="3">Methyltransferase</fullName>
    </recommendedName>
</protein>
<gene>
    <name evidence="1" type="ORF">VQ02_13495</name>
</gene>
<name>A0A0J6VED7_9HYPH</name>
<keyword evidence="2" id="KW-1185">Reference proteome</keyword>
<evidence type="ECO:0000313" key="1">
    <source>
        <dbReference type="EMBL" id="KMO37436.1"/>
    </source>
</evidence>
<evidence type="ECO:0008006" key="3">
    <source>
        <dbReference type="Google" id="ProtNLM"/>
    </source>
</evidence>
<dbReference type="InterPro" id="IPR029063">
    <property type="entry name" value="SAM-dependent_MTases_sf"/>
</dbReference>
<dbReference type="Gene3D" id="3.40.50.150">
    <property type="entry name" value="Vaccinia Virus protein VP39"/>
    <property type="match status" value="1"/>
</dbReference>
<dbReference type="Proteomes" id="UP000035955">
    <property type="component" value="Unassembled WGS sequence"/>
</dbReference>
<dbReference type="PATRIC" id="fig|298794.3.peg.7461"/>
<dbReference type="EMBL" id="LABY01000084">
    <property type="protein sequence ID" value="KMO37436.1"/>
    <property type="molecule type" value="Genomic_DNA"/>
</dbReference>
<sequence>MMKFWRRAAPASAPGPAVVRDWHDIVISRQVPVDGQAEAARATNPLAAIFYEHSDRLAHKWQHYLEIYDQHLARYRGTPVRFLELGVFQGGSLQVWRRYFGDRARIHGLDINPACASIDDLDLRVHVGDQTDKALLDRVVSEMGGLDVVIDDASHSSPHQIATFEHLYPRLAENGIYIVEDVHASYWPDLGGGLRRPGTFMEYAKGLLDRLHADYIVEDDPLAQDTAFAAMTQGISFHDGIVVFEKRRKTRATHCTVGRRTIF</sequence>
<comment type="caution">
    <text evidence="1">The sequence shown here is derived from an EMBL/GenBank/DDBJ whole genome shotgun (WGS) entry which is preliminary data.</text>
</comment>
<dbReference type="SUPFAM" id="SSF53335">
    <property type="entry name" value="S-adenosyl-L-methionine-dependent methyltransferases"/>
    <property type="match status" value="1"/>
</dbReference>
<dbReference type="Pfam" id="PF13578">
    <property type="entry name" value="Methyltransf_24"/>
    <property type="match status" value="1"/>
</dbReference>